<dbReference type="EMBL" id="JARBJD010000253">
    <property type="protein sequence ID" value="KAK2945615.1"/>
    <property type="molecule type" value="Genomic_DNA"/>
</dbReference>
<evidence type="ECO:0000313" key="3">
    <source>
        <dbReference type="Proteomes" id="UP001281761"/>
    </source>
</evidence>
<evidence type="ECO:0000256" key="1">
    <source>
        <dbReference type="SAM" id="Phobius"/>
    </source>
</evidence>
<protein>
    <submittedName>
        <fullName evidence="2">Uncharacterized protein</fullName>
    </submittedName>
</protein>
<feature type="transmembrane region" description="Helical" evidence="1">
    <location>
        <begin position="410"/>
        <end position="429"/>
    </location>
</feature>
<reference evidence="2 3" key="1">
    <citation type="journal article" date="2022" name="bioRxiv">
        <title>Genomics of Preaxostyla Flagellates Illuminates Evolutionary Transitions and the Path Towards Mitochondrial Loss.</title>
        <authorList>
            <person name="Novak L.V.F."/>
            <person name="Treitli S.C."/>
            <person name="Pyrih J."/>
            <person name="Halakuc P."/>
            <person name="Pipaliya S.V."/>
            <person name="Vacek V."/>
            <person name="Brzon O."/>
            <person name="Soukal P."/>
            <person name="Eme L."/>
            <person name="Dacks J.B."/>
            <person name="Karnkowska A."/>
            <person name="Elias M."/>
            <person name="Hampl V."/>
        </authorList>
    </citation>
    <scope>NUCLEOTIDE SEQUENCE [LARGE SCALE GENOMIC DNA]</scope>
    <source>
        <strain evidence="2">NAU3</strain>
        <tissue evidence="2">Gut</tissue>
    </source>
</reference>
<keyword evidence="3" id="KW-1185">Reference proteome</keyword>
<organism evidence="2 3">
    <name type="scientific">Blattamonas nauphoetae</name>
    <dbReference type="NCBI Taxonomy" id="2049346"/>
    <lineage>
        <taxon>Eukaryota</taxon>
        <taxon>Metamonada</taxon>
        <taxon>Preaxostyla</taxon>
        <taxon>Oxymonadida</taxon>
        <taxon>Blattamonas</taxon>
    </lineage>
</organism>
<accession>A0ABQ9X1Q9</accession>
<keyword evidence="1" id="KW-0472">Membrane</keyword>
<sequence>MSKKSGNDVEIEVPRDLRLDGSADLRVDFFRSESRLTPEERLERRTDCFLQDQLNWTALDPAPFLPVLSSLTLTTDIHLLSSLHSVFEEISHKTTNSQNPFSISTFTIPFTPDPSTPTQPTTFLSIIASSVLSFTLAHQQKQSSVIQKRRPLVGGNESEELGAIVRSLRNESPETWPQFCVGLVDAACDLLADYQSAESPTPSRRFMFHQSHDQQVQPTFPFLVWHSILVVLEMAHKRLSFDTLLPIVPSLTRLAATTLPLLPDWMESQSPASPRWTKPFSPFHRVFSLSTSSTIHTHPSISPLLRTFAILFTRNETILQDGLTDIIDLQTSTARRLSKAKLSPAILMFLEEGAEDQCERGRDRTTWKFCGALGMNSAAKPPFGSLSLISSSILQDLLFESTIHSPIKHLIVVLVIPFPSFFILMTLSFPTHLNRF</sequence>
<name>A0ABQ9X1Q9_9EUKA</name>
<evidence type="ECO:0000313" key="2">
    <source>
        <dbReference type="EMBL" id="KAK2945615.1"/>
    </source>
</evidence>
<dbReference type="Proteomes" id="UP001281761">
    <property type="component" value="Unassembled WGS sequence"/>
</dbReference>
<keyword evidence="1" id="KW-1133">Transmembrane helix</keyword>
<proteinExistence type="predicted"/>
<keyword evidence="1" id="KW-0812">Transmembrane</keyword>
<gene>
    <name evidence="2" type="ORF">BLNAU_19470</name>
</gene>
<comment type="caution">
    <text evidence="2">The sequence shown here is derived from an EMBL/GenBank/DDBJ whole genome shotgun (WGS) entry which is preliminary data.</text>
</comment>